<dbReference type="InterPro" id="IPR039429">
    <property type="entry name" value="SHMT-like_dom"/>
</dbReference>
<dbReference type="HAMAP" id="MF_00051">
    <property type="entry name" value="SHMT"/>
    <property type="match status" value="1"/>
</dbReference>
<dbReference type="Proteomes" id="UP000013042">
    <property type="component" value="Unassembled WGS sequence"/>
</dbReference>
<dbReference type="GO" id="GO:0005829">
    <property type="term" value="C:cytosol"/>
    <property type="evidence" value="ECO:0007669"/>
    <property type="project" value="TreeGrafter"/>
</dbReference>
<dbReference type="InterPro" id="IPR015424">
    <property type="entry name" value="PyrdxlP-dep_Trfase"/>
</dbReference>
<dbReference type="PANTHER" id="PTHR11680:SF50">
    <property type="entry name" value="SERINE HYDROXYMETHYLTRANSFERASE"/>
    <property type="match status" value="1"/>
</dbReference>
<dbReference type="PROSITE" id="PS00096">
    <property type="entry name" value="SHMT"/>
    <property type="match status" value="1"/>
</dbReference>
<dbReference type="InterPro" id="IPR019798">
    <property type="entry name" value="Ser_HO-MeTrfase_PLP_BS"/>
</dbReference>
<evidence type="ECO:0000256" key="7">
    <source>
        <dbReference type="ARBA" id="ARBA00022563"/>
    </source>
</evidence>
<comment type="pathway">
    <text evidence="11">Amino-acid biosynthesis; glycine biosynthesis; glycine from L-serine: step 1/1.</text>
</comment>
<comment type="function">
    <text evidence="11">Catalyzes the reversible interconversion of serine and glycine with tetrahydrofolate (THF) serving as the one-carbon carrier. This reaction serves as the major source of one-carbon groups required for the biosynthesis of purines, thymidylate, methionine, and other important biomolecules. Also exhibits THF-independent aldolase activity toward beta-hydroxyamino acids, producing glycine and aldehydes, via a retro-aldol mechanism.</text>
</comment>
<gene>
    <name evidence="11" type="primary">glyA</name>
    <name evidence="14" type="ORF">C665_08015</name>
</gene>
<feature type="binding site" evidence="11">
    <location>
        <position position="121"/>
    </location>
    <ligand>
        <name>(6S)-5,6,7,8-tetrahydrofolate</name>
        <dbReference type="ChEBI" id="CHEBI:57453"/>
    </ligand>
</feature>
<dbReference type="GO" id="GO:0019264">
    <property type="term" value="P:glycine biosynthetic process from serine"/>
    <property type="evidence" value="ECO:0007669"/>
    <property type="project" value="UniProtKB-UniRule"/>
</dbReference>
<keyword evidence="7 11" id="KW-0554">One-carbon metabolism</keyword>
<comment type="subcellular location">
    <subcellularLocation>
        <location evidence="3 11">Cytoplasm</location>
    </subcellularLocation>
</comment>
<dbReference type="GO" id="GO:0032259">
    <property type="term" value="P:methylation"/>
    <property type="evidence" value="ECO:0007669"/>
    <property type="project" value="UniProtKB-KW"/>
</dbReference>
<name>N6YVW0_THASP</name>
<evidence type="ECO:0000256" key="4">
    <source>
        <dbReference type="ARBA" id="ARBA00006376"/>
    </source>
</evidence>
<evidence type="ECO:0000256" key="5">
    <source>
        <dbReference type="ARBA" id="ARBA00011738"/>
    </source>
</evidence>
<comment type="similarity">
    <text evidence="4 11">Belongs to the SHMT family.</text>
</comment>
<dbReference type="InterPro" id="IPR015422">
    <property type="entry name" value="PyrdxlP-dep_Trfase_small"/>
</dbReference>
<keyword evidence="14" id="KW-0489">Methyltransferase</keyword>
<dbReference type="NCBIfam" id="NF000586">
    <property type="entry name" value="PRK00011.1"/>
    <property type="match status" value="1"/>
</dbReference>
<keyword evidence="10 11" id="KW-0663">Pyridoxal phosphate</keyword>
<organism evidence="14 15">
    <name type="scientific">Thauera aminoaromatica S2</name>
    <dbReference type="NCBI Taxonomy" id="1234381"/>
    <lineage>
        <taxon>Bacteria</taxon>
        <taxon>Pseudomonadati</taxon>
        <taxon>Pseudomonadota</taxon>
        <taxon>Betaproteobacteria</taxon>
        <taxon>Rhodocyclales</taxon>
        <taxon>Zoogloeaceae</taxon>
        <taxon>Thauera</taxon>
    </lineage>
</organism>
<evidence type="ECO:0000256" key="9">
    <source>
        <dbReference type="ARBA" id="ARBA00022679"/>
    </source>
</evidence>
<feature type="domain" description="Serine hydroxymethyltransferase-like" evidence="13">
    <location>
        <begin position="10"/>
        <end position="385"/>
    </location>
</feature>
<dbReference type="InterPro" id="IPR049943">
    <property type="entry name" value="Ser_HO-MeTrfase-like"/>
</dbReference>
<keyword evidence="8 11" id="KW-0028">Amino-acid biosynthesis</keyword>
<dbReference type="EMBL" id="AMXD01000037">
    <property type="protein sequence ID" value="ENO86268.1"/>
    <property type="molecule type" value="Genomic_DNA"/>
</dbReference>
<comment type="caution">
    <text evidence="14">The sequence shown here is derived from an EMBL/GenBank/DDBJ whole genome shotgun (WGS) entry which is preliminary data.</text>
</comment>
<dbReference type="Pfam" id="PF00464">
    <property type="entry name" value="SHMT"/>
    <property type="match status" value="1"/>
</dbReference>
<keyword evidence="9 11" id="KW-0808">Transferase</keyword>
<dbReference type="GO" id="GO:0008168">
    <property type="term" value="F:methyltransferase activity"/>
    <property type="evidence" value="ECO:0007669"/>
    <property type="project" value="UniProtKB-KW"/>
</dbReference>
<feature type="site" description="Plays an important role in substrate specificity" evidence="11">
    <location>
        <position position="228"/>
    </location>
</feature>
<dbReference type="GO" id="GO:0030170">
    <property type="term" value="F:pyridoxal phosphate binding"/>
    <property type="evidence" value="ECO:0007669"/>
    <property type="project" value="UniProtKB-UniRule"/>
</dbReference>
<dbReference type="Gene3D" id="3.90.1150.10">
    <property type="entry name" value="Aspartate Aminotransferase, domain 1"/>
    <property type="match status" value="1"/>
</dbReference>
<sequence>MFDKHMQIDGYDAELWTAIEAERQRQEDHIELIASENYASPRVMQAQGTVLTNKYAEGYPGKRYYGGCEHVDVVEQLAIDRARQLFAADWANVQPHSGSQANAAVYLALLQPHDTILGMSLAHGGHLTHGAKVNFSGKIFNAVQYGVTDDGVIDYDALEAQAVECKPKMIVAGFSAYARHLDFARFRAIADKVGALLFVDMAHVAGLVAAGLYPNPVPFADIVTSTTHKTLRGPRGGIIVGRANPDIEKKIASMVFPGTQGGPLMHVIAAKAVAFKEALEPAFAEYQKQVIANARAMAGVFVERGYRIVSGGTDDHLFLVDLIARGITGKAADAALGAAHITVNKNTVPNDPQSPFVTSGIRIGTPAATTRGFGVAEVTELAGWICDILDDIENPAVIEAVRAKVSALCARFPVYGR</sequence>
<protein>
    <recommendedName>
        <fullName evidence="11">Serine hydroxymethyltransferase</fullName>
        <shortName evidence="11">SHMT</shortName>
        <shortName evidence="11">Serine methylase</shortName>
        <ecNumber evidence="11">2.1.2.1</ecNumber>
    </recommendedName>
</protein>
<evidence type="ECO:0000256" key="1">
    <source>
        <dbReference type="ARBA" id="ARBA00001528"/>
    </source>
</evidence>
<dbReference type="PIRSF" id="PIRSF000412">
    <property type="entry name" value="SHMT"/>
    <property type="match status" value="1"/>
</dbReference>
<comment type="cofactor">
    <cofactor evidence="2 11 12">
        <name>pyridoxal 5'-phosphate</name>
        <dbReference type="ChEBI" id="CHEBI:597326"/>
    </cofactor>
</comment>
<dbReference type="UniPathway" id="UPA00288">
    <property type="reaction ID" value="UER01023"/>
</dbReference>
<proteinExistence type="inferred from homology"/>
<dbReference type="SUPFAM" id="SSF53383">
    <property type="entry name" value="PLP-dependent transferases"/>
    <property type="match status" value="1"/>
</dbReference>
<dbReference type="GO" id="GO:0035999">
    <property type="term" value="P:tetrahydrofolate interconversion"/>
    <property type="evidence" value="ECO:0007669"/>
    <property type="project" value="UniProtKB-UniRule"/>
</dbReference>
<dbReference type="InterPro" id="IPR015421">
    <property type="entry name" value="PyrdxlP-dep_Trfase_major"/>
</dbReference>
<comment type="catalytic activity">
    <reaction evidence="1 11">
        <text>(6R)-5,10-methylene-5,6,7,8-tetrahydrofolate + glycine + H2O = (6S)-5,6,7,8-tetrahydrofolate + L-serine</text>
        <dbReference type="Rhea" id="RHEA:15481"/>
        <dbReference type="ChEBI" id="CHEBI:15377"/>
        <dbReference type="ChEBI" id="CHEBI:15636"/>
        <dbReference type="ChEBI" id="CHEBI:33384"/>
        <dbReference type="ChEBI" id="CHEBI:57305"/>
        <dbReference type="ChEBI" id="CHEBI:57453"/>
        <dbReference type="EC" id="2.1.2.1"/>
    </reaction>
</comment>
<comment type="pathway">
    <text evidence="11">One-carbon metabolism; tetrahydrofolate interconversion.</text>
</comment>
<evidence type="ECO:0000313" key="15">
    <source>
        <dbReference type="Proteomes" id="UP000013042"/>
    </source>
</evidence>
<feature type="binding site" evidence="11">
    <location>
        <begin position="125"/>
        <end position="127"/>
    </location>
    <ligand>
        <name>(6S)-5,6,7,8-tetrahydrofolate</name>
        <dbReference type="ChEBI" id="CHEBI:57453"/>
    </ligand>
</feature>
<comment type="subunit">
    <text evidence="5 11">Homodimer.</text>
</comment>
<evidence type="ECO:0000256" key="12">
    <source>
        <dbReference type="PIRSR" id="PIRSR000412-50"/>
    </source>
</evidence>
<dbReference type="Gene3D" id="3.40.640.10">
    <property type="entry name" value="Type I PLP-dependent aspartate aminotransferase-like (Major domain)"/>
    <property type="match status" value="1"/>
</dbReference>
<feature type="modified residue" description="N6-(pyridoxal phosphate)lysine" evidence="11 12">
    <location>
        <position position="229"/>
    </location>
</feature>
<keyword evidence="6 11" id="KW-0963">Cytoplasm</keyword>
<dbReference type="FunFam" id="3.90.1150.10:FF:000003">
    <property type="entry name" value="Serine hydroxymethyltransferase"/>
    <property type="match status" value="1"/>
</dbReference>
<dbReference type="FunFam" id="3.40.640.10:FF:000001">
    <property type="entry name" value="Serine hydroxymethyltransferase"/>
    <property type="match status" value="1"/>
</dbReference>
<evidence type="ECO:0000256" key="6">
    <source>
        <dbReference type="ARBA" id="ARBA00022490"/>
    </source>
</evidence>
<dbReference type="UniPathway" id="UPA00193"/>
<evidence type="ECO:0000256" key="8">
    <source>
        <dbReference type="ARBA" id="ARBA00022605"/>
    </source>
</evidence>
<comment type="caution">
    <text evidence="11">Lacks conserved residue(s) required for the propagation of feature annotation.</text>
</comment>
<evidence type="ECO:0000256" key="3">
    <source>
        <dbReference type="ARBA" id="ARBA00004496"/>
    </source>
</evidence>
<dbReference type="RefSeq" id="WP_004304852.1">
    <property type="nucleotide sequence ID" value="NZ_AMXD01000037.1"/>
</dbReference>
<evidence type="ECO:0000259" key="13">
    <source>
        <dbReference type="Pfam" id="PF00464"/>
    </source>
</evidence>
<dbReference type="CDD" id="cd00378">
    <property type="entry name" value="SHMT"/>
    <property type="match status" value="1"/>
</dbReference>
<accession>N6YVW0</accession>
<dbReference type="GO" id="GO:0004372">
    <property type="term" value="F:glycine hydroxymethyltransferase activity"/>
    <property type="evidence" value="ECO:0007669"/>
    <property type="project" value="UniProtKB-UniRule"/>
</dbReference>
<evidence type="ECO:0000256" key="10">
    <source>
        <dbReference type="ARBA" id="ARBA00022898"/>
    </source>
</evidence>
<dbReference type="AlphaFoldDB" id="N6YVW0"/>
<dbReference type="PANTHER" id="PTHR11680">
    <property type="entry name" value="SERINE HYDROXYMETHYLTRANSFERASE"/>
    <property type="match status" value="1"/>
</dbReference>
<evidence type="ECO:0000256" key="11">
    <source>
        <dbReference type="HAMAP-Rule" id="MF_00051"/>
    </source>
</evidence>
<dbReference type="EC" id="2.1.2.1" evidence="11"/>
<feature type="binding site" evidence="11">
    <location>
        <begin position="354"/>
        <end position="356"/>
    </location>
    <ligand>
        <name>(6S)-5,6,7,8-tetrahydrofolate</name>
        <dbReference type="ChEBI" id="CHEBI:57453"/>
    </ligand>
</feature>
<dbReference type="InterPro" id="IPR001085">
    <property type="entry name" value="Ser_HO-MeTrfase"/>
</dbReference>
<evidence type="ECO:0000256" key="2">
    <source>
        <dbReference type="ARBA" id="ARBA00001933"/>
    </source>
</evidence>
<evidence type="ECO:0000313" key="14">
    <source>
        <dbReference type="EMBL" id="ENO86268.1"/>
    </source>
</evidence>
<reference evidence="14 15" key="1">
    <citation type="submission" date="2012-09" db="EMBL/GenBank/DDBJ databases">
        <title>Draft Genome Sequences of 6 Strains from Genus Thauera.</title>
        <authorList>
            <person name="Liu B."/>
            <person name="Shapleigh J.P."/>
            <person name="Frostegard A.H."/>
        </authorList>
    </citation>
    <scope>NUCLEOTIDE SEQUENCE [LARGE SCALE GENOMIC DNA]</scope>
    <source>
        <strain evidence="14 15">S2</strain>
    </source>
</reference>